<organism evidence="1 2">
    <name type="scientific">Phyllostomus discolor</name>
    <name type="common">pale spear-nosed bat</name>
    <dbReference type="NCBI Taxonomy" id="89673"/>
    <lineage>
        <taxon>Eukaryota</taxon>
        <taxon>Metazoa</taxon>
        <taxon>Chordata</taxon>
        <taxon>Craniata</taxon>
        <taxon>Vertebrata</taxon>
        <taxon>Euteleostomi</taxon>
        <taxon>Mammalia</taxon>
        <taxon>Eutheria</taxon>
        <taxon>Laurasiatheria</taxon>
        <taxon>Chiroptera</taxon>
        <taxon>Yangochiroptera</taxon>
        <taxon>Phyllostomidae</taxon>
        <taxon>Phyllostominae</taxon>
        <taxon>Phyllostomus</taxon>
    </lineage>
</organism>
<evidence type="ECO:0000313" key="2">
    <source>
        <dbReference type="Proteomes" id="UP000664940"/>
    </source>
</evidence>
<dbReference type="AlphaFoldDB" id="A0A834BMN5"/>
<dbReference type="Proteomes" id="UP000664940">
    <property type="component" value="Unassembled WGS sequence"/>
</dbReference>
<reference evidence="1 2" key="1">
    <citation type="journal article" date="2020" name="Nature">
        <title>Six reference-quality genomes reveal evolution of bat adaptations.</title>
        <authorList>
            <person name="Jebb D."/>
            <person name="Huang Z."/>
            <person name="Pippel M."/>
            <person name="Hughes G.M."/>
            <person name="Lavrichenko K."/>
            <person name="Devanna P."/>
            <person name="Winkler S."/>
            <person name="Jermiin L.S."/>
            <person name="Skirmuntt E.C."/>
            <person name="Katzourakis A."/>
            <person name="Burkitt-Gray L."/>
            <person name="Ray D.A."/>
            <person name="Sullivan K.A.M."/>
            <person name="Roscito J.G."/>
            <person name="Kirilenko B.M."/>
            <person name="Davalos L.M."/>
            <person name="Corthals A.P."/>
            <person name="Power M.L."/>
            <person name="Jones G."/>
            <person name="Ransome R.D."/>
            <person name="Dechmann D.K.N."/>
            <person name="Locatelli A.G."/>
            <person name="Puechmaille S.J."/>
            <person name="Fedrigo O."/>
            <person name="Jarvis E.D."/>
            <person name="Hiller M."/>
            <person name="Vernes S.C."/>
            <person name="Myers E.W."/>
            <person name="Teeling E.C."/>
        </authorList>
    </citation>
    <scope>NUCLEOTIDE SEQUENCE [LARGE SCALE GENOMIC DNA]</scope>
    <source>
        <strain evidence="1">Bat1K_MPI-CBG_1</strain>
    </source>
</reference>
<proteinExistence type="predicted"/>
<protein>
    <submittedName>
        <fullName evidence="1">Uncharacterized protein</fullName>
    </submittedName>
</protein>
<comment type="caution">
    <text evidence="1">The sequence shown here is derived from an EMBL/GenBank/DDBJ whole genome shotgun (WGS) entry which is preliminary data.</text>
</comment>
<dbReference type="EMBL" id="JABVXQ010000001">
    <property type="protein sequence ID" value="KAF6130850.1"/>
    <property type="molecule type" value="Genomic_DNA"/>
</dbReference>
<name>A0A834BMN5_9CHIR</name>
<sequence length="125" mass="13785">MVLFFNPILRFFLFPQMFLRAPRHEANSRASRKCRNNNPAQASTGLAVSRPFTRAPVGTAQPLGQTCSFLCPGDHAHSDRERHLAPLLMSSHGSSEGGQVPQDWCPCWIALGNLASPCIPVQHSY</sequence>
<accession>A0A834BMN5</accession>
<gene>
    <name evidence="1" type="ORF">HJG60_007823</name>
</gene>
<evidence type="ECO:0000313" key="1">
    <source>
        <dbReference type="EMBL" id="KAF6130850.1"/>
    </source>
</evidence>